<dbReference type="GO" id="GO:0032259">
    <property type="term" value="P:methylation"/>
    <property type="evidence" value="ECO:0007669"/>
    <property type="project" value="UniProtKB-KW"/>
</dbReference>
<gene>
    <name evidence="1" type="ORF">CFBP6624_08760</name>
</gene>
<keyword evidence="1" id="KW-0489">Methyltransferase</keyword>
<protein>
    <submittedName>
        <fullName evidence="1">Class I SAM-dependent methyltransferase</fullName>
    </submittedName>
</protein>
<proteinExistence type="predicted"/>
<reference evidence="1 2" key="1">
    <citation type="submission" date="2019-04" db="EMBL/GenBank/DDBJ databases">
        <title>Complete genome sequence of Agrobacterium tumefaciens CFBP6624.</title>
        <authorList>
            <person name="Haryono M."/>
            <person name="Lin Y.-C."/>
            <person name="Lai E.-M."/>
            <person name="Kuo C.-H."/>
        </authorList>
    </citation>
    <scope>NUCLEOTIDE SEQUENCE [LARGE SCALE GENOMIC DNA]</scope>
    <source>
        <strain evidence="1 2">CFBP6624</strain>
    </source>
</reference>
<name>A0AAE6BMF2_AGRTU</name>
<dbReference type="Gene3D" id="3.40.50.150">
    <property type="entry name" value="Vaccinia Virus protein VP39"/>
    <property type="match status" value="1"/>
</dbReference>
<dbReference type="RefSeq" id="WP_137084761.1">
    <property type="nucleotide sequence ID" value="NZ_CP039907.1"/>
</dbReference>
<keyword evidence="1" id="KW-0808">Transferase</keyword>
<evidence type="ECO:0000313" key="1">
    <source>
        <dbReference type="EMBL" id="QCM00222.1"/>
    </source>
</evidence>
<dbReference type="AlphaFoldDB" id="A0AAE6BMF2"/>
<dbReference type="EMBL" id="CP039907">
    <property type="protein sequence ID" value="QCM00222.1"/>
    <property type="molecule type" value="Genomic_DNA"/>
</dbReference>
<dbReference type="Proteomes" id="UP000298646">
    <property type="component" value="Chromosome circular"/>
</dbReference>
<dbReference type="SUPFAM" id="SSF53335">
    <property type="entry name" value="S-adenosyl-L-methionine-dependent methyltransferases"/>
    <property type="match status" value="1"/>
</dbReference>
<accession>A0AAE6BMF2</accession>
<dbReference type="GO" id="GO:0008168">
    <property type="term" value="F:methyltransferase activity"/>
    <property type="evidence" value="ECO:0007669"/>
    <property type="project" value="UniProtKB-KW"/>
</dbReference>
<dbReference type="Pfam" id="PF13578">
    <property type="entry name" value="Methyltransf_24"/>
    <property type="match status" value="1"/>
</dbReference>
<dbReference type="InterPro" id="IPR029063">
    <property type="entry name" value="SAM-dependent_MTases_sf"/>
</dbReference>
<sequence length="254" mass="28677">MSAFQQDGGTGRPALTWVDGATFSVGGHKITMDYEYGGSKRESGQSDFTMMKSRTFLDQYLAHEGEDFKRIFELGVYQGGSFVFLNEVFKPSKIAAVELSEVPIPALDMYIDAQQGRAKLYYGTSQDNEAKLAEIVQTDFGDELDLVVDDASHFYDQTKASFRTLFPKLRPGGLYIIEDWSWSFFDDYQAPDHPWSEHHSLANLAIDLMEEMALGPMIEEVIVSPHMIKVRRSSGKSSPVFAKENRRGRECKLI</sequence>
<organism evidence="1 2">
    <name type="scientific">Agrobacterium tumefaciens</name>
    <dbReference type="NCBI Taxonomy" id="358"/>
    <lineage>
        <taxon>Bacteria</taxon>
        <taxon>Pseudomonadati</taxon>
        <taxon>Pseudomonadota</taxon>
        <taxon>Alphaproteobacteria</taxon>
        <taxon>Hyphomicrobiales</taxon>
        <taxon>Rhizobiaceae</taxon>
        <taxon>Rhizobium/Agrobacterium group</taxon>
        <taxon>Agrobacterium</taxon>
        <taxon>Agrobacterium tumefaciens complex</taxon>
    </lineage>
</organism>
<evidence type="ECO:0000313" key="2">
    <source>
        <dbReference type="Proteomes" id="UP000298646"/>
    </source>
</evidence>